<evidence type="ECO:0000259" key="1">
    <source>
        <dbReference type="Pfam" id="PF09273"/>
    </source>
</evidence>
<proteinExistence type="predicted"/>
<dbReference type="Gene3D" id="3.90.1420.10">
    <property type="entry name" value="Rubisco LSMT, substrate-binding domain"/>
    <property type="match status" value="1"/>
</dbReference>
<dbReference type="InterPro" id="IPR015353">
    <property type="entry name" value="Rubisco_LSMT_subst-bd"/>
</dbReference>
<protein>
    <recommendedName>
        <fullName evidence="1">Rubisco LSMT substrate-binding domain-containing protein</fullName>
    </recommendedName>
</protein>
<organism evidence="2 3">
    <name type="scientific">Magallana gigas</name>
    <name type="common">Pacific oyster</name>
    <name type="synonym">Crassostrea gigas</name>
    <dbReference type="NCBI Taxonomy" id="29159"/>
    <lineage>
        <taxon>Eukaryota</taxon>
        <taxon>Metazoa</taxon>
        <taxon>Spiralia</taxon>
        <taxon>Lophotrochozoa</taxon>
        <taxon>Mollusca</taxon>
        <taxon>Bivalvia</taxon>
        <taxon>Autobranchia</taxon>
        <taxon>Pteriomorphia</taxon>
        <taxon>Ostreida</taxon>
        <taxon>Ostreoidea</taxon>
        <taxon>Ostreidae</taxon>
        <taxon>Magallana</taxon>
    </lineage>
</organism>
<dbReference type="Proteomes" id="UP000005408">
    <property type="component" value="Unassembled WGS sequence"/>
</dbReference>
<accession>A0A8W8IEM3</accession>
<sequence length="102" mass="11620">MNSKELSEADADRLGDIDFPVSEENEEKAWAFLQTRTALLLRAYETSEEEDIELLKKEDMNIHERLAVQLRMCEKRILKATQTYAGERKASVKGDKSETAAA</sequence>
<evidence type="ECO:0000313" key="3">
    <source>
        <dbReference type="Proteomes" id="UP000005408"/>
    </source>
</evidence>
<feature type="domain" description="Rubisco LSMT substrate-binding" evidence="1">
    <location>
        <begin position="11"/>
        <end position="78"/>
    </location>
</feature>
<dbReference type="AlphaFoldDB" id="A0A8W8IEM3"/>
<evidence type="ECO:0000313" key="2">
    <source>
        <dbReference type="EnsemblMetazoa" id="G13593.3:cds"/>
    </source>
</evidence>
<dbReference type="InterPro" id="IPR036464">
    <property type="entry name" value="Rubisco_LSMT_subst-bd_sf"/>
</dbReference>
<reference evidence="2" key="1">
    <citation type="submission" date="2022-08" db="UniProtKB">
        <authorList>
            <consortium name="EnsemblMetazoa"/>
        </authorList>
    </citation>
    <scope>IDENTIFICATION</scope>
    <source>
        <strain evidence="2">05x7-T-G4-1.051#20</strain>
    </source>
</reference>
<dbReference type="EnsemblMetazoa" id="G13593.3">
    <property type="protein sequence ID" value="G13593.3:cds"/>
    <property type="gene ID" value="G13593"/>
</dbReference>
<keyword evidence="3" id="KW-1185">Reference proteome</keyword>
<name>A0A8W8IEM3_MAGGI</name>
<dbReference type="SUPFAM" id="SSF81822">
    <property type="entry name" value="RuBisCo LSMT C-terminal, substrate-binding domain"/>
    <property type="match status" value="1"/>
</dbReference>
<dbReference type="Pfam" id="PF09273">
    <property type="entry name" value="Rubis-subs-bind"/>
    <property type="match status" value="1"/>
</dbReference>